<sequence length="682" mass="73057">MRNSAIIALALAAIVGADKSSYAAPISARLTLTTGSGVDLFLNIQNGAITASVPFDLVGTLDIQVEDALTSPSSNDTTGLAFLGADIALSDRTIDISAGIFGGIEAEISGAEINSLSSNGYIPLNSTNGSLPFEYAFDPSAGSPTELSLDEGLFTYMGTGALTALIGSVTLDFATNPINEELGPVGQIGMVTQDIIISDGDRFITVSAPITFGDALVSDPVQVDAMLSGVIVATGRFSLIPETGFFRQYLFAHWGIPPGVVSAGCPEVGCGEWCVMAAKKTCVLAYSGGLDTSVILGWLQDEGYDVHAVYVDLGQPCEDREATLTKARDCGAASARIVDVREELCRDFAIPVMQWQARYEGIYLLGTSVARPIISKACLQVAREVGADAFAHGATGKGNDQCRFQLAAEALDPDVKVIAPWRIEKFRNLFPGRTEMIAFCEQKNIPVKATTAKPYSSDENCLHISYEAGRLEELDVDGYEVVDFGMTVSPQEAPDKPEKVKIDFAAGVPVSVNGKKCTPLEAIEQLNEIGGRNGVGRIDIIENRFVGMKSRGVYEAPGMTVLYEAHRLIEQLTLDRDLTHLRDRLSIDVAEDVYYGFWYTAKMDALLAFNQQAQKVVNGTVELNLYKGNILVSSRTSPNSLYDAGIASMEGGGSYNQTDAEGFIRIQGLPSRVQGRVNPRPL</sequence>
<dbReference type="EMBL" id="CAMXCT010000001">
    <property type="protein sequence ID" value="CAI3971924.1"/>
    <property type="molecule type" value="Genomic_DNA"/>
</dbReference>
<evidence type="ECO:0000259" key="12">
    <source>
        <dbReference type="Pfam" id="PF20979"/>
    </source>
</evidence>
<keyword evidence="16" id="KW-1185">Reference proteome</keyword>
<feature type="chain" id="PRO_5043269379" description="argininosuccinate synthase" evidence="10">
    <location>
        <begin position="24"/>
        <end position="682"/>
    </location>
</feature>
<feature type="domain" description="Arginosuccinate synthase C-terminal" evidence="12">
    <location>
        <begin position="455"/>
        <end position="673"/>
    </location>
</feature>
<comment type="subunit">
    <text evidence="2">Homotetramer.</text>
</comment>
<evidence type="ECO:0000256" key="7">
    <source>
        <dbReference type="ARBA" id="ARBA00022741"/>
    </source>
</evidence>
<dbReference type="FunFam" id="3.90.1260.10:FF:000007">
    <property type="entry name" value="Argininosuccinate synthase"/>
    <property type="match status" value="1"/>
</dbReference>
<dbReference type="PANTHER" id="PTHR11587:SF2">
    <property type="entry name" value="ARGININOSUCCINATE SYNTHASE"/>
    <property type="match status" value="1"/>
</dbReference>
<evidence type="ECO:0000313" key="15">
    <source>
        <dbReference type="EMBL" id="CAL4759236.1"/>
    </source>
</evidence>
<keyword evidence="6" id="KW-0028">Amino-acid biosynthesis</keyword>
<dbReference type="NCBIfam" id="TIGR00032">
    <property type="entry name" value="argG"/>
    <property type="match status" value="1"/>
</dbReference>
<feature type="signal peptide" evidence="10">
    <location>
        <begin position="1"/>
        <end position="23"/>
    </location>
</feature>
<dbReference type="Pfam" id="PF20979">
    <property type="entry name" value="Arginosuc_syn_C"/>
    <property type="match status" value="1"/>
</dbReference>
<evidence type="ECO:0000256" key="9">
    <source>
        <dbReference type="ARBA" id="ARBA00029916"/>
    </source>
</evidence>
<dbReference type="SUPFAM" id="SSF52402">
    <property type="entry name" value="Adenine nucleotide alpha hydrolases-like"/>
    <property type="match status" value="1"/>
</dbReference>
<dbReference type="InterPro" id="IPR048267">
    <property type="entry name" value="Arginosuc_syn_N"/>
</dbReference>
<keyword evidence="7" id="KW-0547">Nucleotide-binding</keyword>
<evidence type="ECO:0000259" key="11">
    <source>
        <dbReference type="Pfam" id="PF00764"/>
    </source>
</evidence>
<reference evidence="13" key="1">
    <citation type="submission" date="2022-10" db="EMBL/GenBank/DDBJ databases">
        <authorList>
            <person name="Chen Y."/>
            <person name="Dougan E. K."/>
            <person name="Chan C."/>
            <person name="Rhodes N."/>
            <person name="Thang M."/>
        </authorList>
    </citation>
    <scope>NUCLEOTIDE SEQUENCE</scope>
</reference>
<reference evidence="14" key="2">
    <citation type="submission" date="2024-04" db="EMBL/GenBank/DDBJ databases">
        <authorList>
            <person name="Chen Y."/>
            <person name="Shah S."/>
            <person name="Dougan E. K."/>
            <person name="Thang M."/>
            <person name="Chan C."/>
        </authorList>
    </citation>
    <scope>NUCLEOTIDE SEQUENCE [LARGE SCALE GENOMIC DNA]</scope>
</reference>
<dbReference type="InterPro" id="IPR048268">
    <property type="entry name" value="Arginosuc_syn_C"/>
</dbReference>
<dbReference type="SUPFAM" id="SSF69864">
    <property type="entry name" value="Argininosuccinate synthetase, C-terminal domain"/>
    <property type="match status" value="1"/>
</dbReference>
<dbReference type="GO" id="GO:0000050">
    <property type="term" value="P:urea cycle"/>
    <property type="evidence" value="ECO:0007669"/>
    <property type="project" value="TreeGrafter"/>
</dbReference>
<gene>
    <name evidence="13" type="ORF">C1SCF055_LOCUS514</name>
</gene>
<dbReference type="GO" id="GO:0006526">
    <property type="term" value="P:L-arginine biosynthetic process"/>
    <property type="evidence" value="ECO:0007669"/>
    <property type="project" value="UniProtKB-KW"/>
</dbReference>
<dbReference type="EMBL" id="CAMXCT030000001">
    <property type="protein sequence ID" value="CAL4759236.1"/>
    <property type="molecule type" value="Genomic_DNA"/>
</dbReference>
<comment type="caution">
    <text evidence="13">The sequence shown here is derived from an EMBL/GenBank/DDBJ whole genome shotgun (WGS) entry which is preliminary data.</text>
</comment>
<evidence type="ECO:0000256" key="5">
    <source>
        <dbReference type="ARBA" id="ARBA00022598"/>
    </source>
</evidence>
<dbReference type="InterPro" id="IPR024074">
    <property type="entry name" value="AS_cat/multimer_dom_body"/>
</dbReference>
<evidence type="ECO:0000313" key="14">
    <source>
        <dbReference type="EMBL" id="CAL1125299.1"/>
    </source>
</evidence>
<dbReference type="NCBIfam" id="NF001770">
    <property type="entry name" value="PRK00509.1"/>
    <property type="match status" value="1"/>
</dbReference>
<evidence type="ECO:0000256" key="4">
    <source>
        <dbReference type="ARBA" id="ARBA00022571"/>
    </source>
</evidence>
<evidence type="ECO:0000256" key="8">
    <source>
        <dbReference type="ARBA" id="ARBA00022840"/>
    </source>
</evidence>
<dbReference type="Gene3D" id="3.90.1260.10">
    <property type="entry name" value="Argininosuccinate synthetase, chain A, domain 2"/>
    <property type="match status" value="1"/>
</dbReference>
<evidence type="ECO:0000313" key="13">
    <source>
        <dbReference type="EMBL" id="CAI3971924.1"/>
    </source>
</evidence>
<dbReference type="InterPro" id="IPR001518">
    <property type="entry name" value="Arginosuc_synth"/>
</dbReference>
<keyword evidence="8" id="KW-0067">ATP-binding</keyword>
<dbReference type="GO" id="GO:0005524">
    <property type="term" value="F:ATP binding"/>
    <property type="evidence" value="ECO:0007669"/>
    <property type="project" value="UniProtKB-KW"/>
</dbReference>
<dbReference type="HAMAP" id="MF_00005">
    <property type="entry name" value="Arg_succ_synth_type1"/>
    <property type="match status" value="1"/>
</dbReference>
<keyword evidence="4" id="KW-0055">Arginine biosynthesis</keyword>
<evidence type="ECO:0000256" key="6">
    <source>
        <dbReference type="ARBA" id="ARBA00022605"/>
    </source>
</evidence>
<evidence type="ECO:0000313" key="16">
    <source>
        <dbReference type="Proteomes" id="UP001152797"/>
    </source>
</evidence>
<organism evidence="13">
    <name type="scientific">Cladocopium goreaui</name>
    <dbReference type="NCBI Taxonomy" id="2562237"/>
    <lineage>
        <taxon>Eukaryota</taxon>
        <taxon>Sar</taxon>
        <taxon>Alveolata</taxon>
        <taxon>Dinophyceae</taxon>
        <taxon>Suessiales</taxon>
        <taxon>Symbiodiniaceae</taxon>
        <taxon>Cladocopium</taxon>
    </lineage>
</organism>
<evidence type="ECO:0000256" key="2">
    <source>
        <dbReference type="ARBA" id="ARBA00011881"/>
    </source>
</evidence>
<dbReference type="GO" id="GO:0004055">
    <property type="term" value="F:argininosuccinate synthase activity"/>
    <property type="evidence" value="ECO:0007669"/>
    <property type="project" value="UniProtKB-EC"/>
</dbReference>
<protein>
    <recommendedName>
        <fullName evidence="3">argininosuccinate synthase</fullName>
        <ecNumber evidence="3">6.3.4.5</ecNumber>
    </recommendedName>
    <alternativeName>
        <fullName evidence="9">Citrulline--aspartate ligase</fullName>
    </alternativeName>
</protein>
<dbReference type="EMBL" id="CAMXCT020000001">
    <property type="protein sequence ID" value="CAL1125299.1"/>
    <property type="molecule type" value="Genomic_DNA"/>
</dbReference>
<dbReference type="AlphaFoldDB" id="A0A9P1BES0"/>
<accession>A0A9P1BES0</accession>
<keyword evidence="10" id="KW-0732">Signal</keyword>
<dbReference type="Proteomes" id="UP001152797">
    <property type="component" value="Unassembled WGS sequence"/>
</dbReference>
<dbReference type="InterPro" id="IPR014729">
    <property type="entry name" value="Rossmann-like_a/b/a_fold"/>
</dbReference>
<dbReference type="PROSITE" id="PS00565">
    <property type="entry name" value="ARGININOSUCCIN_SYN_2"/>
    <property type="match status" value="1"/>
</dbReference>
<evidence type="ECO:0000256" key="10">
    <source>
        <dbReference type="SAM" id="SignalP"/>
    </source>
</evidence>
<proteinExistence type="inferred from homology"/>
<dbReference type="InterPro" id="IPR018223">
    <property type="entry name" value="Arginosuc_synth_CS"/>
</dbReference>
<dbReference type="InterPro" id="IPR023434">
    <property type="entry name" value="Arginosuc_synth_type_1_subfam"/>
</dbReference>
<dbReference type="PANTHER" id="PTHR11587">
    <property type="entry name" value="ARGININOSUCCINATE SYNTHASE"/>
    <property type="match status" value="1"/>
</dbReference>
<dbReference type="GO" id="GO:0005737">
    <property type="term" value="C:cytoplasm"/>
    <property type="evidence" value="ECO:0007669"/>
    <property type="project" value="TreeGrafter"/>
</dbReference>
<dbReference type="PROSITE" id="PS00564">
    <property type="entry name" value="ARGININOSUCCIN_SYN_1"/>
    <property type="match status" value="1"/>
</dbReference>
<evidence type="ECO:0000256" key="1">
    <source>
        <dbReference type="ARBA" id="ARBA00004967"/>
    </source>
</evidence>
<keyword evidence="5 15" id="KW-0436">Ligase</keyword>
<dbReference type="OrthoDB" id="1688907at2759"/>
<name>A0A9P1BES0_9DINO</name>
<dbReference type="GO" id="GO:0000053">
    <property type="term" value="P:argininosuccinate metabolic process"/>
    <property type="evidence" value="ECO:0007669"/>
    <property type="project" value="TreeGrafter"/>
</dbReference>
<dbReference type="Pfam" id="PF00764">
    <property type="entry name" value="Arginosuc_synth"/>
    <property type="match status" value="1"/>
</dbReference>
<feature type="domain" description="Arginosuccinate synthase-like N-terminal" evidence="11">
    <location>
        <begin position="282"/>
        <end position="446"/>
    </location>
</feature>
<dbReference type="EC" id="6.3.4.5" evidence="3"/>
<dbReference type="CDD" id="cd01999">
    <property type="entry name" value="ASS"/>
    <property type="match status" value="1"/>
</dbReference>
<comment type="pathway">
    <text evidence="1">Amino-acid biosynthesis; L-arginine biosynthesis; L-arginine from L-ornithine and carbamoyl phosphate: step 2/3.</text>
</comment>
<dbReference type="Gene3D" id="3.40.50.620">
    <property type="entry name" value="HUPs"/>
    <property type="match status" value="1"/>
</dbReference>
<evidence type="ECO:0000256" key="3">
    <source>
        <dbReference type="ARBA" id="ARBA00012286"/>
    </source>
</evidence>
<dbReference type="FunFam" id="3.40.50.620:FF:000019">
    <property type="entry name" value="Argininosuccinate synthase"/>
    <property type="match status" value="1"/>
</dbReference>